<dbReference type="Gene3D" id="3.60.40.10">
    <property type="entry name" value="PPM-type phosphatase domain"/>
    <property type="match status" value="1"/>
</dbReference>
<dbReference type="OrthoDB" id="5241041at2"/>
<dbReference type="Gene3D" id="3.30.450.40">
    <property type="match status" value="1"/>
</dbReference>
<comment type="caution">
    <text evidence="4">The sequence shown here is derived from an EMBL/GenBank/DDBJ whole genome shotgun (WGS) entry which is preliminary data.</text>
</comment>
<dbReference type="InterPro" id="IPR036457">
    <property type="entry name" value="PPM-type-like_dom_sf"/>
</dbReference>
<sequence>MTGPRPSSDERGNSTQESAASRPTDGFEPPHALDETAPPGWSPAEVLDESDTGVIVFTPEGTVCHVNPAAGRVLPDCAVGTAFPTLPATGTTWRGEVDDRRVHGRRAVLSNGHYAWYVRDTTAERRREDALLAERRRKVFLAEAGRVLSATTHPRRLTDLVTTLPAPELADWVALSVPSMEDGRMRTTYAPATGAPIARVTTGLGAAWTAPAGVGRVLRTRRQELHPLMDRELLGRLVPDEAVADLLAVDARCALVVPVPTDDDAPSVLTFVRSATSEPFAEEEIALAVDYAERVGVALRTSRLYVEQDRRTLLLARALVPGPLPEVPGARIAARYRPVSLTNGLGGDFYAVHPTPVDGTWAFSVGDVCGRGTPVGMFSSRSLLILRTAASAGCAPARRMALLDAELTLGDPSLVLTAITGDCSVHPDGSARVRLTCAGHPPPLWMDPAGRVTAMALTDPLVAGIPGTVFGERELPLPAGSTLLLYSDGVTEARDADGEAYGVEALRHDLASCAGMPVEALVERLEQRLLEHLGDAPVIDDVVLLAIHIPYRDDREALPILAELGRPGPDEHPDGA</sequence>
<dbReference type="STRING" id="159449.B4N89_24335"/>
<protein>
    <recommendedName>
        <fullName evidence="3">PPM-type phosphatase domain-containing protein</fullName>
    </recommendedName>
</protein>
<dbReference type="SMART" id="SM00331">
    <property type="entry name" value="PP2C_SIG"/>
    <property type="match status" value="1"/>
</dbReference>
<dbReference type="SUPFAM" id="SSF55781">
    <property type="entry name" value="GAF domain-like"/>
    <property type="match status" value="1"/>
</dbReference>
<organism evidence="4 5">
    <name type="scientific">Embleya scabrispora</name>
    <dbReference type="NCBI Taxonomy" id="159449"/>
    <lineage>
        <taxon>Bacteria</taxon>
        <taxon>Bacillati</taxon>
        <taxon>Actinomycetota</taxon>
        <taxon>Actinomycetes</taxon>
        <taxon>Kitasatosporales</taxon>
        <taxon>Streptomycetaceae</taxon>
        <taxon>Embleya</taxon>
    </lineage>
</organism>
<dbReference type="InterPro" id="IPR029016">
    <property type="entry name" value="GAF-like_dom_sf"/>
</dbReference>
<evidence type="ECO:0000313" key="4">
    <source>
        <dbReference type="EMBL" id="OPC83652.1"/>
    </source>
</evidence>
<keyword evidence="5" id="KW-1185">Reference proteome</keyword>
<dbReference type="GO" id="GO:0016791">
    <property type="term" value="F:phosphatase activity"/>
    <property type="evidence" value="ECO:0007669"/>
    <property type="project" value="TreeGrafter"/>
</dbReference>
<dbReference type="AlphaFoldDB" id="A0A1T3P3Z1"/>
<dbReference type="EMBL" id="MWQN01000001">
    <property type="protein sequence ID" value="OPC83652.1"/>
    <property type="molecule type" value="Genomic_DNA"/>
</dbReference>
<dbReference type="Pfam" id="PF07228">
    <property type="entry name" value="SpoIIE"/>
    <property type="match status" value="1"/>
</dbReference>
<dbReference type="RefSeq" id="WP_078977934.1">
    <property type="nucleotide sequence ID" value="NZ_MWQN01000001.1"/>
</dbReference>
<name>A0A1T3P3Z1_9ACTN</name>
<dbReference type="PANTHER" id="PTHR43156:SF2">
    <property type="entry name" value="STAGE II SPORULATION PROTEIN E"/>
    <property type="match status" value="1"/>
</dbReference>
<proteinExistence type="predicted"/>
<evidence type="ECO:0000259" key="3">
    <source>
        <dbReference type="SMART" id="SM00331"/>
    </source>
</evidence>
<dbReference type="InterPro" id="IPR001932">
    <property type="entry name" value="PPM-type_phosphatase-like_dom"/>
</dbReference>
<keyword evidence="1" id="KW-0378">Hydrolase</keyword>
<dbReference type="PANTHER" id="PTHR43156">
    <property type="entry name" value="STAGE II SPORULATION PROTEIN E-RELATED"/>
    <property type="match status" value="1"/>
</dbReference>
<accession>A0A1T3P3Z1</accession>
<evidence type="ECO:0000256" key="2">
    <source>
        <dbReference type="SAM" id="MobiDB-lite"/>
    </source>
</evidence>
<dbReference type="InterPro" id="IPR052016">
    <property type="entry name" value="Bact_Sigma-Reg"/>
</dbReference>
<dbReference type="Proteomes" id="UP000190037">
    <property type="component" value="Unassembled WGS sequence"/>
</dbReference>
<feature type="region of interest" description="Disordered" evidence="2">
    <location>
        <begin position="1"/>
        <end position="43"/>
    </location>
</feature>
<gene>
    <name evidence="4" type="ORF">B4N89_24335</name>
</gene>
<feature type="domain" description="PPM-type phosphatase" evidence="3">
    <location>
        <begin position="327"/>
        <end position="549"/>
    </location>
</feature>
<evidence type="ECO:0000256" key="1">
    <source>
        <dbReference type="ARBA" id="ARBA00022801"/>
    </source>
</evidence>
<evidence type="ECO:0000313" key="5">
    <source>
        <dbReference type="Proteomes" id="UP000190037"/>
    </source>
</evidence>
<reference evidence="4 5" key="1">
    <citation type="submission" date="2017-03" db="EMBL/GenBank/DDBJ databases">
        <title>Draft genome sequence of Streptomyces scabrisporus NF3, endophyte isolated from Amphipterygium adstringens.</title>
        <authorList>
            <person name="Vazquez M."/>
            <person name="Ceapa C.D."/>
            <person name="Rodriguez Luna D."/>
            <person name="Sanchez Esquivel S."/>
        </authorList>
    </citation>
    <scope>NUCLEOTIDE SEQUENCE [LARGE SCALE GENOMIC DNA]</scope>
    <source>
        <strain evidence="4 5">NF3</strain>
    </source>
</reference>